<dbReference type="SUPFAM" id="SSF51695">
    <property type="entry name" value="PLC-like phosphodiesterases"/>
    <property type="match status" value="1"/>
</dbReference>
<dbReference type="GO" id="GO:0008081">
    <property type="term" value="F:phosphoric diester hydrolase activity"/>
    <property type="evidence" value="ECO:0007669"/>
    <property type="project" value="InterPro"/>
</dbReference>
<protein>
    <submittedName>
        <fullName evidence="2">Glycerophosphoryl diester phosphodiesterase</fullName>
    </submittedName>
</protein>
<dbReference type="PROSITE" id="PS51704">
    <property type="entry name" value="GP_PDE"/>
    <property type="match status" value="1"/>
</dbReference>
<proteinExistence type="predicted"/>
<dbReference type="CDD" id="cd08556">
    <property type="entry name" value="GDPD"/>
    <property type="match status" value="1"/>
</dbReference>
<dbReference type="AlphaFoldDB" id="M0P832"/>
<name>M0P832_9EURY</name>
<dbReference type="Proteomes" id="UP000011546">
    <property type="component" value="Unassembled WGS sequence"/>
</dbReference>
<accession>M0P832</accession>
<dbReference type="Gene3D" id="3.20.20.190">
    <property type="entry name" value="Phosphatidylinositol (PI) phosphodiesterase"/>
    <property type="match status" value="1"/>
</dbReference>
<dbReference type="EMBL" id="AOJH01000037">
    <property type="protein sequence ID" value="EMA66186.1"/>
    <property type="molecule type" value="Genomic_DNA"/>
</dbReference>
<sequence length="219" mass="23843">MVFHDDDLAGRDGEGMGITETSGVVWETDTETVTSAEVLQSGETVPRLGELLESIPSAVGVNIELKNPGSTSLRFGEKLSGEALDAQKAVWRPFIDRVVDIVSTHDHEILFSSFYEAALAVVAEQSTASVAPILWESVDDGVAIAEAYDADAIHPPVAMIRNTPFFDHGRFGETDLVRTAQRHGWDVNVWTVESWYQADRLLDAGVNGLIADYSTVLPK</sequence>
<dbReference type="InterPro" id="IPR017946">
    <property type="entry name" value="PLC-like_Pdiesterase_TIM-brl"/>
</dbReference>
<dbReference type="STRING" id="1230456.C468_05141"/>
<dbReference type="PATRIC" id="fig|1230456.3.peg.997"/>
<dbReference type="GO" id="GO:0006629">
    <property type="term" value="P:lipid metabolic process"/>
    <property type="evidence" value="ECO:0007669"/>
    <property type="project" value="InterPro"/>
</dbReference>
<reference evidence="2 3" key="1">
    <citation type="journal article" date="2014" name="PLoS Genet.">
        <title>Phylogenetically driven sequencing of extremely halophilic archaea reveals strategies for static and dynamic osmo-response.</title>
        <authorList>
            <person name="Becker E.A."/>
            <person name="Seitzer P.M."/>
            <person name="Tritt A."/>
            <person name="Larsen D."/>
            <person name="Krusor M."/>
            <person name="Yao A.I."/>
            <person name="Wu D."/>
            <person name="Madern D."/>
            <person name="Eisen J.A."/>
            <person name="Darling A.E."/>
            <person name="Facciotti M.T."/>
        </authorList>
    </citation>
    <scope>NUCLEOTIDE SEQUENCE [LARGE SCALE GENOMIC DNA]</scope>
    <source>
        <strain evidence="2 3">JCM 14978</strain>
    </source>
</reference>
<evidence type="ECO:0000313" key="3">
    <source>
        <dbReference type="Proteomes" id="UP000011546"/>
    </source>
</evidence>
<gene>
    <name evidence="2" type="ORF">C468_05141</name>
</gene>
<evidence type="ECO:0000313" key="2">
    <source>
        <dbReference type="EMBL" id="EMA66186.1"/>
    </source>
</evidence>
<dbReference type="PANTHER" id="PTHR46211">
    <property type="entry name" value="GLYCEROPHOSPHORYL DIESTER PHOSPHODIESTERASE"/>
    <property type="match status" value="1"/>
</dbReference>
<keyword evidence="3" id="KW-1185">Reference proteome</keyword>
<feature type="domain" description="GP-PDE" evidence="1">
    <location>
        <begin position="1"/>
        <end position="219"/>
    </location>
</feature>
<dbReference type="InterPro" id="IPR030395">
    <property type="entry name" value="GP_PDE_dom"/>
</dbReference>
<comment type="caution">
    <text evidence="2">The sequence shown here is derived from an EMBL/GenBank/DDBJ whole genome shotgun (WGS) entry which is preliminary data.</text>
</comment>
<evidence type="ECO:0000259" key="1">
    <source>
        <dbReference type="PROSITE" id="PS51704"/>
    </source>
</evidence>
<organism evidence="2 3">
    <name type="scientific">Halorubrum kocurii JCM 14978</name>
    <dbReference type="NCBI Taxonomy" id="1230456"/>
    <lineage>
        <taxon>Archaea</taxon>
        <taxon>Methanobacteriati</taxon>
        <taxon>Methanobacteriota</taxon>
        <taxon>Stenosarchaea group</taxon>
        <taxon>Halobacteria</taxon>
        <taxon>Halobacteriales</taxon>
        <taxon>Haloferacaceae</taxon>
        <taxon>Halorubrum</taxon>
    </lineage>
</organism>
<dbReference type="PANTHER" id="PTHR46211:SF14">
    <property type="entry name" value="GLYCEROPHOSPHODIESTER PHOSPHODIESTERASE"/>
    <property type="match status" value="1"/>
</dbReference>
<dbReference type="Pfam" id="PF03009">
    <property type="entry name" value="GDPD"/>
    <property type="match status" value="1"/>
</dbReference>